<proteinExistence type="predicted"/>
<evidence type="ECO:0000256" key="3">
    <source>
        <dbReference type="ARBA" id="ARBA00023004"/>
    </source>
</evidence>
<dbReference type="AlphaFoldDB" id="A0A381N0F0"/>
<dbReference type="PROSITE" id="PS51257">
    <property type="entry name" value="PROKAR_LIPOPROTEIN"/>
    <property type="match status" value="1"/>
</dbReference>
<dbReference type="GO" id="GO:0020037">
    <property type="term" value="F:heme binding"/>
    <property type="evidence" value="ECO:0007669"/>
    <property type="project" value="InterPro"/>
</dbReference>
<gene>
    <name evidence="5" type="ORF">METZ01_LOCUS839</name>
</gene>
<reference evidence="5" key="1">
    <citation type="submission" date="2018-05" db="EMBL/GenBank/DDBJ databases">
        <authorList>
            <person name="Lanie J.A."/>
            <person name="Ng W.-L."/>
            <person name="Kazmierczak K.M."/>
            <person name="Andrzejewski T.M."/>
            <person name="Davidsen T.M."/>
            <person name="Wayne K.J."/>
            <person name="Tettelin H."/>
            <person name="Glass J.I."/>
            <person name="Rusch D."/>
            <person name="Podicherti R."/>
            <person name="Tsui H.-C.T."/>
            <person name="Winkler M.E."/>
        </authorList>
    </citation>
    <scope>NUCLEOTIDE SEQUENCE</scope>
</reference>
<feature type="domain" description="Cytochrome c" evidence="4">
    <location>
        <begin position="28"/>
        <end position="100"/>
    </location>
</feature>
<dbReference type="Gene3D" id="1.10.760.10">
    <property type="entry name" value="Cytochrome c-like domain"/>
    <property type="match status" value="1"/>
</dbReference>
<organism evidence="5">
    <name type="scientific">marine metagenome</name>
    <dbReference type="NCBI Taxonomy" id="408172"/>
    <lineage>
        <taxon>unclassified sequences</taxon>
        <taxon>metagenomes</taxon>
        <taxon>ecological metagenomes</taxon>
    </lineage>
</organism>
<evidence type="ECO:0000256" key="2">
    <source>
        <dbReference type="ARBA" id="ARBA00022723"/>
    </source>
</evidence>
<keyword evidence="1" id="KW-0349">Heme</keyword>
<sequence length="121" mass="12777">MPSRVCVAMLVAISGAASGCERGPSPEEQNALGAEIWGARCQFCHTEGGLGTRITPAGLAEYGSPRGLVDYTKLAMPYGMGGTLTDDEYHAVVAFLLHEHGLLPKNVAIGLEGVDTLRLEY</sequence>
<dbReference type="InterPro" id="IPR036909">
    <property type="entry name" value="Cyt_c-like_dom_sf"/>
</dbReference>
<dbReference type="GO" id="GO:0046872">
    <property type="term" value="F:metal ion binding"/>
    <property type="evidence" value="ECO:0007669"/>
    <property type="project" value="UniProtKB-KW"/>
</dbReference>
<dbReference type="Pfam" id="PF13442">
    <property type="entry name" value="Cytochrome_CBB3"/>
    <property type="match status" value="1"/>
</dbReference>
<dbReference type="PROSITE" id="PS51007">
    <property type="entry name" value="CYTC"/>
    <property type="match status" value="1"/>
</dbReference>
<evidence type="ECO:0000259" key="4">
    <source>
        <dbReference type="PROSITE" id="PS51007"/>
    </source>
</evidence>
<keyword evidence="2" id="KW-0479">Metal-binding</keyword>
<protein>
    <recommendedName>
        <fullName evidence="4">Cytochrome c domain-containing protein</fullName>
    </recommendedName>
</protein>
<keyword evidence="3" id="KW-0408">Iron</keyword>
<dbReference type="GO" id="GO:0009055">
    <property type="term" value="F:electron transfer activity"/>
    <property type="evidence" value="ECO:0007669"/>
    <property type="project" value="InterPro"/>
</dbReference>
<name>A0A381N0F0_9ZZZZ</name>
<dbReference type="SUPFAM" id="SSF46626">
    <property type="entry name" value="Cytochrome c"/>
    <property type="match status" value="1"/>
</dbReference>
<accession>A0A381N0F0</accession>
<evidence type="ECO:0000256" key="1">
    <source>
        <dbReference type="ARBA" id="ARBA00022617"/>
    </source>
</evidence>
<dbReference type="EMBL" id="UINC01000045">
    <property type="protein sequence ID" value="SUZ47985.1"/>
    <property type="molecule type" value="Genomic_DNA"/>
</dbReference>
<evidence type="ECO:0000313" key="5">
    <source>
        <dbReference type="EMBL" id="SUZ47985.1"/>
    </source>
</evidence>
<dbReference type="InterPro" id="IPR009056">
    <property type="entry name" value="Cyt_c-like_dom"/>
</dbReference>